<dbReference type="Pfam" id="PF01370">
    <property type="entry name" value="Epimerase"/>
    <property type="match status" value="1"/>
</dbReference>
<reference evidence="2 3" key="1">
    <citation type="submission" date="2016-06" db="EMBL/GenBank/DDBJ databases">
        <title>Comparative genomics of the ectomycorrhizal sister species Rhizopogon vinicolor and Rhizopogon vesiculosus (Basidiomycota: Boletales) reveals a divergence of the mating type B locus.</title>
        <authorList>
            <consortium name="DOE Joint Genome Institute"/>
            <person name="Mujic A.B."/>
            <person name="Kuo A."/>
            <person name="Tritt A."/>
            <person name="Lipzen A."/>
            <person name="Chen C."/>
            <person name="Johnson J."/>
            <person name="Sharma A."/>
            <person name="Barry K."/>
            <person name="Grigoriev I.V."/>
            <person name="Spatafora J.W."/>
        </authorList>
    </citation>
    <scope>NUCLEOTIDE SEQUENCE [LARGE SCALE GENOMIC DNA]</scope>
    <source>
        <strain evidence="2 3">AM-OR11-026</strain>
    </source>
</reference>
<feature type="domain" description="NAD-dependent epimerase/dehydratase" evidence="1">
    <location>
        <begin position="3"/>
        <end position="119"/>
    </location>
</feature>
<dbReference type="EMBL" id="KV448341">
    <property type="protein sequence ID" value="OAX37620.1"/>
    <property type="molecule type" value="Genomic_DNA"/>
</dbReference>
<name>A0A1B7MYD8_9AGAM</name>
<keyword evidence="3" id="KW-1185">Reference proteome</keyword>
<protein>
    <submittedName>
        <fullName evidence="2">NAD(P)-binding protein</fullName>
    </submittedName>
</protein>
<dbReference type="AlphaFoldDB" id="A0A1B7MYD8"/>
<dbReference type="InterPro" id="IPR036291">
    <property type="entry name" value="NAD(P)-bd_dom_sf"/>
</dbReference>
<dbReference type="InParanoid" id="A0A1B7MYD8"/>
<proteinExistence type="predicted"/>
<evidence type="ECO:0000259" key="1">
    <source>
        <dbReference type="Pfam" id="PF01370"/>
    </source>
</evidence>
<accession>A0A1B7MYD8</accession>
<dbReference type="Proteomes" id="UP000092154">
    <property type="component" value="Unassembled WGS sequence"/>
</dbReference>
<dbReference type="PANTHER" id="PTHR43245">
    <property type="entry name" value="BIFUNCTIONAL POLYMYXIN RESISTANCE PROTEIN ARNA"/>
    <property type="match status" value="1"/>
</dbReference>
<dbReference type="Gene3D" id="3.40.50.720">
    <property type="entry name" value="NAD(P)-binding Rossmann-like Domain"/>
    <property type="match status" value="1"/>
</dbReference>
<dbReference type="STRING" id="1314800.A0A1B7MYD8"/>
<sequence length="251" mass="28010">MKIAITGCNGAIGRRAVLWALKEGHTVVGADNIVAQDAEFYNNPAFSFHQVDLKDFDAALKAFEGCDAVIQLAALLQPMDYLVKVHNDNVVIAWNVLRAAAELGIDRVAVASSVNVLRAVIGETQADTIVRRYPTMRVASMRIHKFISTRTRAYGEDRFSSRGDLWSYVQMDSTADALLRAVTVEKDRWTGHEAFFIVAPQLAVDDDWLELKAKYFPDTPVKPDWVESGGRGFFDCSKAERLLGWVHKDYA</sequence>
<evidence type="ECO:0000313" key="3">
    <source>
        <dbReference type="Proteomes" id="UP000092154"/>
    </source>
</evidence>
<organism evidence="2 3">
    <name type="scientific">Rhizopogon vinicolor AM-OR11-026</name>
    <dbReference type="NCBI Taxonomy" id="1314800"/>
    <lineage>
        <taxon>Eukaryota</taxon>
        <taxon>Fungi</taxon>
        <taxon>Dikarya</taxon>
        <taxon>Basidiomycota</taxon>
        <taxon>Agaricomycotina</taxon>
        <taxon>Agaricomycetes</taxon>
        <taxon>Agaricomycetidae</taxon>
        <taxon>Boletales</taxon>
        <taxon>Suillineae</taxon>
        <taxon>Rhizopogonaceae</taxon>
        <taxon>Rhizopogon</taxon>
    </lineage>
</organism>
<evidence type="ECO:0000313" key="2">
    <source>
        <dbReference type="EMBL" id="OAX37620.1"/>
    </source>
</evidence>
<dbReference type="InterPro" id="IPR001509">
    <property type="entry name" value="Epimerase_deHydtase"/>
</dbReference>
<gene>
    <name evidence="2" type="ORF">K503DRAFT_792864</name>
</gene>
<dbReference type="SUPFAM" id="SSF51735">
    <property type="entry name" value="NAD(P)-binding Rossmann-fold domains"/>
    <property type="match status" value="1"/>
</dbReference>
<dbReference type="InterPro" id="IPR050177">
    <property type="entry name" value="Lipid_A_modif_metabolic_enz"/>
</dbReference>
<dbReference type="OrthoDB" id="202470at2759"/>